<evidence type="ECO:0000256" key="1">
    <source>
        <dbReference type="SAM" id="MobiDB-lite"/>
    </source>
</evidence>
<proteinExistence type="predicted"/>
<evidence type="ECO:0000313" key="4">
    <source>
        <dbReference type="Proteomes" id="UP001292094"/>
    </source>
</evidence>
<protein>
    <submittedName>
        <fullName evidence="3">Uncharacterized protein</fullName>
    </submittedName>
</protein>
<feature type="compositionally biased region" description="Polar residues" evidence="1">
    <location>
        <begin position="168"/>
        <end position="182"/>
    </location>
</feature>
<dbReference type="Proteomes" id="UP001292094">
    <property type="component" value="Unassembled WGS sequence"/>
</dbReference>
<keyword evidence="2" id="KW-0472">Membrane</keyword>
<sequence length="199" mass="23710">MEKERWLSTTMCQMLFGLVDVITLHFVVLNSVLLENTYELLLRLEYEHSVVQKLQYYRKIIEYIFIDTQDNEQVARTSTSCLKHLALNNGWRLDCDQWNRWCRCVVECQQKTLPWKYPQQQYQQIEMMGGDEWTVPRNLLVKCLVQLNLVHCIQDTLFFPSHTNIENDQENPSLAQTGSTHTPQEDHQNPIMYNYFTTQ</sequence>
<organism evidence="3 4">
    <name type="scientific">Petrolisthes manimaculis</name>
    <dbReference type="NCBI Taxonomy" id="1843537"/>
    <lineage>
        <taxon>Eukaryota</taxon>
        <taxon>Metazoa</taxon>
        <taxon>Ecdysozoa</taxon>
        <taxon>Arthropoda</taxon>
        <taxon>Crustacea</taxon>
        <taxon>Multicrustacea</taxon>
        <taxon>Malacostraca</taxon>
        <taxon>Eumalacostraca</taxon>
        <taxon>Eucarida</taxon>
        <taxon>Decapoda</taxon>
        <taxon>Pleocyemata</taxon>
        <taxon>Anomura</taxon>
        <taxon>Galatheoidea</taxon>
        <taxon>Porcellanidae</taxon>
        <taxon>Petrolisthes</taxon>
    </lineage>
</organism>
<gene>
    <name evidence="3" type="ORF">Pmani_018866</name>
</gene>
<feature type="region of interest" description="Disordered" evidence="1">
    <location>
        <begin position="168"/>
        <end position="188"/>
    </location>
</feature>
<keyword evidence="2" id="KW-0812">Transmembrane</keyword>
<dbReference type="AlphaFoldDB" id="A0AAE1U8B6"/>
<dbReference type="EMBL" id="JAWZYT010001740">
    <property type="protein sequence ID" value="KAK4309514.1"/>
    <property type="molecule type" value="Genomic_DNA"/>
</dbReference>
<keyword evidence="2" id="KW-1133">Transmembrane helix</keyword>
<accession>A0AAE1U8B6</accession>
<evidence type="ECO:0000256" key="2">
    <source>
        <dbReference type="SAM" id="Phobius"/>
    </source>
</evidence>
<name>A0AAE1U8B6_9EUCA</name>
<evidence type="ECO:0000313" key="3">
    <source>
        <dbReference type="EMBL" id="KAK4309514.1"/>
    </source>
</evidence>
<comment type="caution">
    <text evidence="3">The sequence shown here is derived from an EMBL/GenBank/DDBJ whole genome shotgun (WGS) entry which is preliminary data.</text>
</comment>
<keyword evidence="4" id="KW-1185">Reference proteome</keyword>
<reference evidence="3" key="1">
    <citation type="submission" date="2023-11" db="EMBL/GenBank/DDBJ databases">
        <title>Genome assemblies of two species of porcelain crab, Petrolisthes cinctipes and Petrolisthes manimaculis (Anomura: Porcellanidae).</title>
        <authorList>
            <person name="Angst P."/>
        </authorList>
    </citation>
    <scope>NUCLEOTIDE SEQUENCE</scope>
    <source>
        <strain evidence="3">PB745_02</strain>
        <tissue evidence="3">Gill</tissue>
    </source>
</reference>
<feature type="transmembrane region" description="Helical" evidence="2">
    <location>
        <begin position="12"/>
        <end position="34"/>
    </location>
</feature>